<dbReference type="EMBL" id="JAUSVB010000002">
    <property type="protein sequence ID" value="MDQ0373824.1"/>
    <property type="molecule type" value="Genomic_DNA"/>
</dbReference>
<organism evidence="2 3">
    <name type="scientific">Cellulomonas humilata</name>
    <dbReference type="NCBI Taxonomy" id="144055"/>
    <lineage>
        <taxon>Bacteria</taxon>
        <taxon>Bacillati</taxon>
        <taxon>Actinomycetota</taxon>
        <taxon>Actinomycetes</taxon>
        <taxon>Micrococcales</taxon>
        <taxon>Cellulomonadaceae</taxon>
        <taxon>Cellulomonas</taxon>
    </lineage>
</organism>
<gene>
    <name evidence="2" type="ORF">J2X26_002135</name>
</gene>
<evidence type="ECO:0008006" key="4">
    <source>
        <dbReference type="Google" id="ProtNLM"/>
    </source>
</evidence>
<feature type="transmembrane region" description="Helical" evidence="1">
    <location>
        <begin position="409"/>
        <end position="427"/>
    </location>
</feature>
<protein>
    <recommendedName>
        <fullName evidence="4">DUF4239 domain-containing protein</fullName>
    </recommendedName>
</protein>
<dbReference type="Proteomes" id="UP001239626">
    <property type="component" value="Unassembled WGS sequence"/>
</dbReference>
<dbReference type="RefSeq" id="WP_307492088.1">
    <property type="nucleotide sequence ID" value="NZ_JAUSVB010000002.1"/>
</dbReference>
<evidence type="ECO:0000313" key="2">
    <source>
        <dbReference type="EMBL" id="MDQ0373824.1"/>
    </source>
</evidence>
<comment type="caution">
    <text evidence="2">The sequence shown here is derived from an EMBL/GenBank/DDBJ whole genome shotgun (WGS) entry which is preliminary data.</text>
</comment>
<keyword evidence="1" id="KW-0812">Transmembrane</keyword>
<feature type="transmembrane region" description="Helical" evidence="1">
    <location>
        <begin position="379"/>
        <end position="397"/>
    </location>
</feature>
<reference evidence="2 3" key="1">
    <citation type="submission" date="2023-07" db="EMBL/GenBank/DDBJ databases">
        <title>Sorghum-associated microbial communities from plants grown in Nebraska, USA.</title>
        <authorList>
            <person name="Schachtman D."/>
        </authorList>
    </citation>
    <scope>NUCLEOTIDE SEQUENCE [LARGE SCALE GENOMIC DNA]</scope>
    <source>
        <strain evidence="2 3">BE332</strain>
    </source>
</reference>
<evidence type="ECO:0000313" key="3">
    <source>
        <dbReference type="Proteomes" id="UP001239626"/>
    </source>
</evidence>
<keyword evidence="1" id="KW-0472">Membrane</keyword>
<name>A0ABU0EF14_9CELL</name>
<keyword evidence="3" id="KW-1185">Reference proteome</keyword>
<feature type="transmembrane region" description="Helical" evidence="1">
    <location>
        <begin position="167"/>
        <end position="187"/>
    </location>
</feature>
<sequence length="428" mass="44573">MAALGYDANVRQVVVILLVSLLVLASSRAAENAQDSWSQSVTAETRWSAGAREVLRYVYTDEAPFALEVALVEHRADAMTAAAEAAGVDSARAAFEAEVATQWSWHLRNAHEKFGDSLISDEYAVPGAGFDVPARLAAMEAAGSAVLLDDPEDAARAGDRASATAQWIALAIIPLVVVYLVADLLLVRRSRRLAASIPPGSDPADDDIGQVPRPWASAPEQRPMTIIALLAWVLVALLPAAQVQAAAVAARAGSESSRIAIQALGALEGGLLYRSFAADAAQQQIGDDLNGVAREWAALDAPPELAEEEAVVTAAETGSREAVQDIVGSMTRLPTEADGVSDRLAAYAASTSADANALVSDRAVLVDEASDAQRRASTLAIALLLGSLTLTLVGLASTRTGRRLRFVRYAPAASLVAAVLVAIAAGVL</sequence>
<accession>A0ABU0EF14</accession>
<proteinExistence type="predicted"/>
<evidence type="ECO:0000256" key="1">
    <source>
        <dbReference type="SAM" id="Phobius"/>
    </source>
</evidence>
<keyword evidence="1" id="KW-1133">Transmembrane helix</keyword>
<feature type="transmembrane region" description="Helical" evidence="1">
    <location>
        <begin position="223"/>
        <end position="241"/>
    </location>
</feature>